<dbReference type="Gene3D" id="3.80.10.10">
    <property type="entry name" value="Ribonuclease Inhibitor"/>
    <property type="match status" value="1"/>
</dbReference>
<dbReference type="EMBL" id="KN880528">
    <property type="protein sequence ID" value="KIY67360.1"/>
    <property type="molecule type" value="Genomic_DNA"/>
</dbReference>
<protein>
    <submittedName>
        <fullName evidence="1">Uncharacterized protein</fullName>
    </submittedName>
</protein>
<dbReference type="Gene3D" id="1.20.1280.50">
    <property type="match status" value="1"/>
</dbReference>
<reference evidence="1 2" key="1">
    <citation type="journal article" date="2015" name="Fungal Genet. Biol.">
        <title>Evolution of novel wood decay mechanisms in Agaricales revealed by the genome sequences of Fistulina hepatica and Cylindrobasidium torrendii.</title>
        <authorList>
            <person name="Floudas D."/>
            <person name="Held B.W."/>
            <person name="Riley R."/>
            <person name="Nagy L.G."/>
            <person name="Koehler G."/>
            <person name="Ransdell A.S."/>
            <person name="Younus H."/>
            <person name="Chow J."/>
            <person name="Chiniquy J."/>
            <person name="Lipzen A."/>
            <person name="Tritt A."/>
            <person name="Sun H."/>
            <person name="Haridas S."/>
            <person name="LaButti K."/>
            <person name="Ohm R.A."/>
            <person name="Kues U."/>
            <person name="Blanchette R.A."/>
            <person name="Grigoriev I.V."/>
            <person name="Minto R.E."/>
            <person name="Hibbett D.S."/>
        </authorList>
    </citation>
    <scope>NUCLEOTIDE SEQUENCE [LARGE SCALE GENOMIC DNA]</scope>
    <source>
        <strain evidence="1 2">FP15055 ss-10</strain>
    </source>
</reference>
<dbReference type="OrthoDB" id="3365698at2759"/>
<organism evidence="1 2">
    <name type="scientific">Cylindrobasidium torrendii FP15055 ss-10</name>
    <dbReference type="NCBI Taxonomy" id="1314674"/>
    <lineage>
        <taxon>Eukaryota</taxon>
        <taxon>Fungi</taxon>
        <taxon>Dikarya</taxon>
        <taxon>Basidiomycota</taxon>
        <taxon>Agaricomycotina</taxon>
        <taxon>Agaricomycetes</taxon>
        <taxon>Agaricomycetidae</taxon>
        <taxon>Agaricales</taxon>
        <taxon>Marasmiineae</taxon>
        <taxon>Physalacriaceae</taxon>
        <taxon>Cylindrobasidium</taxon>
    </lineage>
</organism>
<evidence type="ECO:0000313" key="1">
    <source>
        <dbReference type="EMBL" id="KIY67360.1"/>
    </source>
</evidence>
<dbReference type="AlphaFoldDB" id="A0A0D7BAW0"/>
<evidence type="ECO:0000313" key="2">
    <source>
        <dbReference type="Proteomes" id="UP000054007"/>
    </source>
</evidence>
<dbReference type="Proteomes" id="UP000054007">
    <property type="component" value="Unassembled WGS sequence"/>
</dbReference>
<dbReference type="InterPro" id="IPR032675">
    <property type="entry name" value="LRR_dom_sf"/>
</dbReference>
<name>A0A0D7BAW0_9AGAR</name>
<keyword evidence="2" id="KW-1185">Reference proteome</keyword>
<dbReference type="SUPFAM" id="SSF52047">
    <property type="entry name" value="RNI-like"/>
    <property type="match status" value="1"/>
</dbReference>
<sequence>MYDSSDSFSPAQPDFVRQIRSHIKNLQTELDSRRTAFEASVAPLEAHIRQYQSMLCPCHSLPTEVWGEIFKFVPTLRKFTEEDSFVVNIHPNSSEYPWNISRVCRRWRMICITSPNIWNSVSLTKMDRFTSGTNSILSAVLERAITSPSLHIRLDFTSFSLEYLPTMQEYLPRITHLHVEGKAKEFARLTTILPLSNLRELTVRVFAAWFSFSDNDSDDIENEDEETGSQWDDEPLDCMPILRSFQSCPKLRVLGLEVDMDGMCAEAEPIDHAALTFPWSQLAELTISWPNNGGVLAPLYESCENLEKLSFDGYAYSPASPHHWEAVAQVVLPKLSSLDLQNVPWGMPQSFVCPSLDTLCIGSICYEPDVMDMGYRGEGEYGV</sequence>
<gene>
    <name evidence="1" type="ORF">CYLTODRAFT_295356</name>
</gene>
<accession>A0A0D7BAW0</accession>
<proteinExistence type="predicted"/>